<dbReference type="AlphaFoldDB" id="A0A225UT28"/>
<evidence type="ECO:0000256" key="4">
    <source>
        <dbReference type="ARBA" id="ARBA00022759"/>
    </source>
</evidence>
<proteinExistence type="predicted"/>
<reference evidence="10" key="1">
    <citation type="submission" date="2017-03" db="EMBL/GenBank/DDBJ databases">
        <title>Phytopthora megakarya and P. palmivora, two closely related causual agents of cacao black pod achieved similar genome size and gene model numbers by different mechanisms.</title>
        <authorList>
            <person name="Ali S."/>
            <person name="Shao J."/>
            <person name="Larry D.J."/>
            <person name="Kronmiller B."/>
            <person name="Shen D."/>
            <person name="Strem M.D."/>
            <person name="Melnick R.L."/>
            <person name="Guiltinan M.J."/>
            <person name="Tyler B.M."/>
            <person name="Meinhardt L.W."/>
            <person name="Bailey B.A."/>
        </authorList>
    </citation>
    <scope>NUCLEOTIDE SEQUENCE [LARGE SCALE GENOMIC DNA]</scope>
    <source>
        <strain evidence="10">zdho120</strain>
    </source>
</reference>
<evidence type="ECO:0000256" key="5">
    <source>
        <dbReference type="ARBA" id="ARBA00022801"/>
    </source>
</evidence>
<dbReference type="OrthoDB" id="103789at2759"/>
<keyword evidence="5" id="KW-0378">Hydrolase</keyword>
<evidence type="ECO:0000259" key="8">
    <source>
        <dbReference type="PROSITE" id="PS50879"/>
    </source>
</evidence>
<dbReference type="InterPro" id="IPR043502">
    <property type="entry name" value="DNA/RNA_pol_sf"/>
</dbReference>
<name>A0A225UT28_9STRA</name>
<evidence type="ECO:0000256" key="6">
    <source>
        <dbReference type="ARBA" id="ARBA00022918"/>
    </source>
</evidence>
<dbReference type="Pfam" id="PF17917">
    <property type="entry name" value="RT_RNaseH"/>
    <property type="match status" value="1"/>
</dbReference>
<gene>
    <name evidence="9" type="ORF">PHMEG_00033578</name>
</gene>
<dbReference type="PANTHER" id="PTHR37984:SF5">
    <property type="entry name" value="PROTEIN NYNRIN-LIKE"/>
    <property type="match status" value="1"/>
</dbReference>
<dbReference type="InterPro" id="IPR002156">
    <property type="entry name" value="RNaseH_domain"/>
</dbReference>
<dbReference type="SUPFAM" id="SSF53098">
    <property type="entry name" value="Ribonuclease H-like"/>
    <property type="match status" value="1"/>
</dbReference>
<evidence type="ECO:0000256" key="1">
    <source>
        <dbReference type="ARBA" id="ARBA00022679"/>
    </source>
</evidence>
<dbReference type="Proteomes" id="UP000198211">
    <property type="component" value="Unassembled WGS sequence"/>
</dbReference>
<dbReference type="InterPro" id="IPR012337">
    <property type="entry name" value="RNaseH-like_sf"/>
</dbReference>
<dbReference type="InterPro" id="IPR036397">
    <property type="entry name" value="RNaseH_sf"/>
</dbReference>
<evidence type="ECO:0000313" key="10">
    <source>
        <dbReference type="Proteomes" id="UP000198211"/>
    </source>
</evidence>
<feature type="non-terminal residue" evidence="9">
    <location>
        <position position="452"/>
    </location>
</feature>
<dbReference type="SUPFAM" id="SSF56672">
    <property type="entry name" value="DNA/RNA polymerases"/>
    <property type="match status" value="1"/>
</dbReference>
<dbReference type="Gene3D" id="3.30.420.10">
    <property type="entry name" value="Ribonuclease H-like superfamily/Ribonuclease H"/>
    <property type="match status" value="1"/>
</dbReference>
<evidence type="ECO:0000256" key="2">
    <source>
        <dbReference type="ARBA" id="ARBA00022695"/>
    </source>
</evidence>
<feature type="domain" description="RNase H type-1" evidence="8">
    <location>
        <begin position="194"/>
        <end position="326"/>
    </location>
</feature>
<keyword evidence="10" id="KW-1185">Reference proteome</keyword>
<accession>A0A225UT28</accession>
<dbReference type="InterPro" id="IPR050951">
    <property type="entry name" value="Retrovirus_Pol_polyprotein"/>
</dbReference>
<dbReference type="InterPro" id="IPR041373">
    <property type="entry name" value="RT_RNaseH"/>
</dbReference>
<dbReference type="PROSITE" id="PS50879">
    <property type="entry name" value="RNASE_H_1"/>
    <property type="match status" value="1"/>
</dbReference>
<evidence type="ECO:0000256" key="7">
    <source>
        <dbReference type="SAM" id="MobiDB-lite"/>
    </source>
</evidence>
<feature type="region of interest" description="Disordered" evidence="7">
    <location>
        <begin position="356"/>
        <end position="382"/>
    </location>
</feature>
<dbReference type="EMBL" id="NBNE01011945">
    <property type="protein sequence ID" value="OWY96210.1"/>
    <property type="molecule type" value="Genomic_DNA"/>
</dbReference>
<keyword evidence="6" id="KW-0695">RNA-directed DNA polymerase</keyword>
<evidence type="ECO:0000256" key="3">
    <source>
        <dbReference type="ARBA" id="ARBA00022722"/>
    </source>
</evidence>
<keyword evidence="1" id="KW-0808">Transferase</keyword>
<dbReference type="PANTHER" id="PTHR37984">
    <property type="entry name" value="PROTEIN CBG26694"/>
    <property type="match status" value="1"/>
</dbReference>
<dbReference type="GO" id="GO:0003964">
    <property type="term" value="F:RNA-directed DNA polymerase activity"/>
    <property type="evidence" value="ECO:0007669"/>
    <property type="project" value="UniProtKB-KW"/>
</dbReference>
<protein>
    <recommendedName>
        <fullName evidence="8">RNase H type-1 domain-containing protein</fullName>
    </recommendedName>
</protein>
<keyword evidence="2" id="KW-0548">Nucleotidyltransferase</keyword>
<sequence>MKGSFNQYHIAEKEVLAILLVLKQFRPLIYGSETPIISKPFVIIPHANPWAACADLGQGHEGIIQPVCFTGRVLNGSELRYHIAEKEVLAILRVLKQFRPLIYDTNHIYTRYSVLKWLLKSNSADGRHLKWGLELSKWTLELRCVQRDEDGLAAILGAGITPREHLDEVAEDLIPAKGRIKAPPSISVEMLDSDFEGYVLSFDGAAKVSTRQGSCGCILWRLPSWYHLSAHGFPLDDVTVNDAEYHGLIKGLELAVDRGFRDVVVVGDSRIVIQQAQGLIGCHQPNLQRRLAEYEALKVKFGSVRLGHVKRYYNQAADYLTTKTLALGKAWVVEDADELMHLKFVSRILEKIMKTPETSERKDDASQSLKSDSPSDLVLDSAPSAPETVIPVKIVTTRSRSRQVAQVDDPSRSLDYRDERWRRIKAHQNEDPELKRLKDYLKGDLLNYTRKE</sequence>
<dbReference type="Pfam" id="PF13456">
    <property type="entry name" value="RVT_3"/>
    <property type="match status" value="1"/>
</dbReference>
<evidence type="ECO:0000313" key="9">
    <source>
        <dbReference type="EMBL" id="OWY96210.1"/>
    </source>
</evidence>
<feature type="compositionally biased region" description="Basic and acidic residues" evidence="7">
    <location>
        <begin position="356"/>
        <end position="365"/>
    </location>
</feature>
<keyword evidence="3" id="KW-0540">Nuclease</keyword>
<dbReference type="GO" id="GO:0003676">
    <property type="term" value="F:nucleic acid binding"/>
    <property type="evidence" value="ECO:0007669"/>
    <property type="project" value="InterPro"/>
</dbReference>
<keyword evidence="4" id="KW-0255">Endonuclease</keyword>
<dbReference type="GO" id="GO:0004523">
    <property type="term" value="F:RNA-DNA hybrid ribonuclease activity"/>
    <property type="evidence" value="ECO:0007669"/>
    <property type="project" value="InterPro"/>
</dbReference>
<organism evidence="9 10">
    <name type="scientific">Phytophthora megakarya</name>
    <dbReference type="NCBI Taxonomy" id="4795"/>
    <lineage>
        <taxon>Eukaryota</taxon>
        <taxon>Sar</taxon>
        <taxon>Stramenopiles</taxon>
        <taxon>Oomycota</taxon>
        <taxon>Peronosporomycetes</taxon>
        <taxon>Peronosporales</taxon>
        <taxon>Peronosporaceae</taxon>
        <taxon>Phytophthora</taxon>
    </lineage>
</organism>
<comment type="caution">
    <text evidence="9">The sequence shown here is derived from an EMBL/GenBank/DDBJ whole genome shotgun (WGS) entry which is preliminary data.</text>
</comment>